<feature type="non-terminal residue" evidence="1">
    <location>
        <position position="78"/>
    </location>
</feature>
<proteinExistence type="predicted"/>
<sequence length="78" mass="9407">MFERRLKGLSFNCDEVFTRGHQCKKLFWIDSIDEEEEFMEQETNLNTDQPEISCEPSLVSQLHKIWDLQSVFEFSEMR</sequence>
<dbReference type="EMBL" id="GEDG01033565">
    <property type="protein sequence ID" value="JAP10200.1"/>
    <property type="molecule type" value="Transcribed_RNA"/>
</dbReference>
<name>A0A0V0GQ93_SOLCH</name>
<organism evidence="1">
    <name type="scientific">Solanum chacoense</name>
    <name type="common">Chaco potato</name>
    <dbReference type="NCBI Taxonomy" id="4108"/>
    <lineage>
        <taxon>Eukaryota</taxon>
        <taxon>Viridiplantae</taxon>
        <taxon>Streptophyta</taxon>
        <taxon>Embryophyta</taxon>
        <taxon>Tracheophyta</taxon>
        <taxon>Spermatophyta</taxon>
        <taxon>Magnoliopsida</taxon>
        <taxon>eudicotyledons</taxon>
        <taxon>Gunneridae</taxon>
        <taxon>Pentapetalae</taxon>
        <taxon>asterids</taxon>
        <taxon>lamiids</taxon>
        <taxon>Solanales</taxon>
        <taxon>Solanaceae</taxon>
        <taxon>Solanoideae</taxon>
        <taxon>Solaneae</taxon>
        <taxon>Solanum</taxon>
    </lineage>
</organism>
<evidence type="ECO:0000313" key="1">
    <source>
        <dbReference type="EMBL" id="JAP10200.1"/>
    </source>
</evidence>
<dbReference type="AlphaFoldDB" id="A0A0V0GQ93"/>
<accession>A0A0V0GQ93</accession>
<protein>
    <submittedName>
        <fullName evidence="1">Putative ovule protein</fullName>
    </submittedName>
</protein>
<reference evidence="1" key="1">
    <citation type="submission" date="2015-12" db="EMBL/GenBank/DDBJ databases">
        <title>Gene expression during late stages of embryo sac development: a critical building block for successful pollen-pistil interactions.</title>
        <authorList>
            <person name="Liu Y."/>
            <person name="Joly V."/>
            <person name="Sabar M."/>
            <person name="Matton D.P."/>
        </authorList>
    </citation>
    <scope>NUCLEOTIDE SEQUENCE</scope>
</reference>